<dbReference type="InterPro" id="IPR010259">
    <property type="entry name" value="S8pro/Inhibitor_I9"/>
</dbReference>
<gene>
    <name evidence="2" type="ORF">METZ01_LOCUS196353</name>
</gene>
<dbReference type="EMBL" id="UINC01041770">
    <property type="protein sequence ID" value="SVB43499.1"/>
    <property type="molecule type" value="Genomic_DNA"/>
</dbReference>
<feature type="non-terminal residue" evidence="2">
    <location>
        <position position="1"/>
    </location>
</feature>
<accession>A0A382DZA6</accession>
<proteinExistence type="predicted"/>
<dbReference type="Gene3D" id="3.30.70.80">
    <property type="entry name" value="Peptidase S8 propeptide/proteinase inhibitor I9"/>
    <property type="match status" value="1"/>
</dbReference>
<organism evidence="2">
    <name type="scientific">marine metagenome</name>
    <dbReference type="NCBI Taxonomy" id="408172"/>
    <lineage>
        <taxon>unclassified sequences</taxon>
        <taxon>metagenomes</taxon>
        <taxon>ecological metagenomes</taxon>
    </lineage>
</organism>
<reference evidence="2" key="1">
    <citation type="submission" date="2018-05" db="EMBL/GenBank/DDBJ databases">
        <authorList>
            <person name="Lanie J.A."/>
            <person name="Ng W.-L."/>
            <person name="Kazmierczak K.M."/>
            <person name="Andrzejewski T.M."/>
            <person name="Davidsen T.M."/>
            <person name="Wayne K.J."/>
            <person name="Tettelin H."/>
            <person name="Glass J.I."/>
            <person name="Rusch D."/>
            <person name="Podicherti R."/>
            <person name="Tsui H.-C.T."/>
            <person name="Winkler M.E."/>
        </authorList>
    </citation>
    <scope>NUCLEOTIDE SEQUENCE</scope>
</reference>
<evidence type="ECO:0000313" key="2">
    <source>
        <dbReference type="EMBL" id="SVB43499.1"/>
    </source>
</evidence>
<dbReference type="InterPro" id="IPR037045">
    <property type="entry name" value="S8pro/Inhibitor_I9_sf"/>
</dbReference>
<dbReference type="Pfam" id="PF05922">
    <property type="entry name" value="Inhibitor_I9"/>
    <property type="match status" value="1"/>
</dbReference>
<sequence length="126" mass="13943">VRWIWPRWLFPVIVLSTFGCTVSTTGRQQSDAEVSSSVPAGSFRAIVGLREIDDQSSTLSAAELFQQLADSIAERHALQIDRVLSLSGAFSAVVDSTNLESLRADEDVRYVEPDRILRIGTTPRQH</sequence>
<protein>
    <recommendedName>
        <fullName evidence="1">Inhibitor I9 domain-containing protein</fullName>
    </recommendedName>
</protein>
<name>A0A382DZA6_9ZZZZ</name>
<dbReference type="SUPFAM" id="SSF54897">
    <property type="entry name" value="Protease propeptides/inhibitors"/>
    <property type="match status" value="1"/>
</dbReference>
<dbReference type="AlphaFoldDB" id="A0A382DZA6"/>
<feature type="domain" description="Inhibitor I9" evidence="1">
    <location>
        <begin position="77"/>
        <end position="119"/>
    </location>
</feature>
<evidence type="ECO:0000259" key="1">
    <source>
        <dbReference type="Pfam" id="PF05922"/>
    </source>
</evidence>